<dbReference type="PANTHER" id="PTHR45914">
    <property type="entry name" value="TRANSCRIPTION FACTOR HEC3-RELATED"/>
    <property type="match status" value="1"/>
</dbReference>
<dbReference type="GO" id="GO:0000978">
    <property type="term" value="F:RNA polymerase II cis-regulatory region sequence-specific DNA binding"/>
    <property type="evidence" value="ECO:0000318"/>
    <property type="project" value="GO_Central"/>
</dbReference>
<evidence type="ECO:0000256" key="1">
    <source>
        <dbReference type="ARBA" id="ARBA00004123"/>
    </source>
</evidence>
<dbReference type="CDD" id="cd11454">
    <property type="entry name" value="bHLH_AtIND_like"/>
    <property type="match status" value="1"/>
</dbReference>
<dbReference type="Proteomes" id="UP000189703">
    <property type="component" value="Unplaced"/>
</dbReference>
<comment type="subcellular location">
    <subcellularLocation>
        <location evidence="1">Nucleus</location>
    </subcellularLocation>
</comment>
<evidence type="ECO:0000256" key="2">
    <source>
        <dbReference type="ARBA" id="ARBA00023015"/>
    </source>
</evidence>
<dbReference type="FunCoup" id="A0A1U8B5E0">
    <property type="interactions" value="129"/>
</dbReference>
<dbReference type="RefSeq" id="XP_010274647.1">
    <property type="nucleotide sequence ID" value="XM_010276345.1"/>
</dbReference>
<evidence type="ECO:0000256" key="6">
    <source>
        <dbReference type="SAM" id="MobiDB-lite"/>
    </source>
</evidence>
<keyword evidence="5" id="KW-0539">Nucleus</keyword>
<dbReference type="Pfam" id="PF00010">
    <property type="entry name" value="HLH"/>
    <property type="match status" value="1"/>
</dbReference>
<gene>
    <name evidence="8" type="primary">LOC104609919</name>
</gene>
<evidence type="ECO:0000256" key="4">
    <source>
        <dbReference type="ARBA" id="ARBA00023163"/>
    </source>
</evidence>
<dbReference type="GO" id="GO:0006357">
    <property type="term" value="P:regulation of transcription by RNA polymerase II"/>
    <property type="evidence" value="ECO:0000318"/>
    <property type="project" value="GO_Central"/>
</dbReference>
<proteinExistence type="predicted"/>
<evidence type="ECO:0000256" key="3">
    <source>
        <dbReference type="ARBA" id="ARBA00023125"/>
    </source>
</evidence>
<feature type="region of interest" description="Disordered" evidence="6">
    <location>
        <begin position="310"/>
        <end position="342"/>
    </location>
</feature>
<keyword evidence="7" id="KW-1185">Reference proteome</keyword>
<dbReference type="SMART" id="SM00353">
    <property type="entry name" value="HLH"/>
    <property type="match status" value="1"/>
</dbReference>
<dbReference type="OrthoDB" id="687495at2759"/>
<dbReference type="KEGG" id="nnu:104609919"/>
<feature type="region of interest" description="Disordered" evidence="6">
    <location>
        <begin position="212"/>
        <end position="237"/>
    </location>
</feature>
<feature type="region of interest" description="Disordered" evidence="6">
    <location>
        <begin position="29"/>
        <end position="52"/>
    </location>
</feature>
<dbReference type="OMA" id="HKDNYSM"/>
<dbReference type="AlphaFoldDB" id="A0A1U8B5E0"/>
<keyword evidence="4" id="KW-0804">Transcription</keyword>
<evidence type="ECO:0000313" key="7">
    <source>
        <dbReference type="Proteomes" id="UP000189703"/>
    </source>
</evidence>
<reference evidence="8" key="1">
    <citation type="submission" date="2025-08" db="UniProtKB">
        <authorList>
            <consortium name="RefSeq"/>
        </authorList>
    </citation>
    <scope>IDENTIFICATION</scope>
</reference>
<dbReference type="InterPro" id="IPR011598">
    <property type="entry name" value="bHLH_dom"/>
</dbReference>
<dbReference type="InterPro" id="IPR045843">
    <property type="entry name" value="IND-like"/>
</dbReference>
<dbReference type="GeneID" id="104609919"/>
<dbReference type="GO" id="GO:0046983">
    <property type="term" value="F:protein dimerization activity"/>
    <property type="evidence" value="ECO:0007669"/>
    <property type="project" value="InterPro"/>
</dbReference>
<protein>
    <submittedName>
        <fullName evidence="8">Transcription factor bHLH086</fullName>
    </submittedName>
</protein>
<evidence type="ECO:0000313" key="8">
    <source>
        <dbReference type="RefSeq" id="XP_010274647.1"/>
    </source>
</evidence>
<feature type="compositionally biased region" description="Low complexity" evidence="6">
    <location>
        <begin position="35"/>
        <end position="52"/>
    </location>
</feature>
<evidence type="ECO:0000256" key="5">
    <source>
        <dbReference type="ARBA" id="ARBA00023242"/>
    </source>
</evidence>
<keyword evidence="2" id="KW-0805">Transcription regulation</keyword>
<dbReference type="GO" id="GO:0048766">
    <property type="term" value="P:root hair initiation"/>
    <property type="evidence" value="ECO:0007669"/>
    <property type="project" value="UniProtKB-ARBA"/>
</dbReference>
<keyword evidence="3" id="KW-0238">DNA-binding</keyword>
<organism evidence="7 8">
    <name type="scientific">Nelumbo nucifera</name>
    <name type="common">Sacred lotus</name>
    <dbReference type="NCBI Taxonomy" id="4432"/>
    <lineage>
        <taxon>Eukaryota</taxon>
        <taxon>Viridiplantae</taxon>
        <taxon>Streptophyta</taxon>
        <taxon>Embryophyta</taxon>
        <taxon>Tracheophyta</taxon>
        <taxon>Spermatophyta</taxon>
        <taxon>Magnoliopsida</taxon>
        <taxon>Proteales</taxon>
        <taxon>Nelumbonaceae</taxon>
        <taxon>Nelumbo</taxon>
    </lineage>
</organism>
<accession>A0A1U8B5E0</accession>
<feature type="region of interest" description="Disordered" evidence="6">
    <location>
        <begin position="97"/>
        <end position="118"/>
    </location>
</feature>
<dbReference type="PROSITE" id="PS50888">
    <property type="entry name" value="BHLH"/>
    <property type="match status" value="1"/>
</dbReference>
<feature type="compositionally biased region" description="Polar residues" evidence="6">
    <location>
        <begin position="325"/>
        <end position="334"/>
    </location>
</feature>
<dbReference type="eggNOG" id="ENOG502QT4N">
    <property type="taxonomic scope" value="Eukaryota"/>
</dbReference>
<name>A0A1U8B5E0_NELNU</name>
<dbReference type="PANTHER" id="PTHR45914:SF59">
    <property type="entry name" value="TRANSCRIPTION FACTOR BHLH83-LIKE"/>
    <property type="match status" value="1"/>
</dbReference>
<dbReference type="Gene3D" id="4.10.280.10">
    <property type="entry name" value="Helix-loop-helix DNA-binding domain"/>
    <property type="match status" value="1"/>
</dbReference>
<dbReference type="SUPFAM" id="SSF47459">
    <property type="entry name" value="HLH, helix-loop-helix DNA-binding domain"/>
    <property type="match status" value="1"/>
</dbReference>
<dbReference type="GO" id="GO:0000981">
    <property type="term" value="F:DNA-binding transcription factor activity, RNA polymerase II-specific"/>
    <property type="evidence" value="ECO:0000318"/>
    <property type="project" value="GO_Central"/>
</dbReference>
<dbReference type="FunFam" id="4.10.280.10:FF:000046">
    <property type="entry name" value="Transcription factor bHLH83"/>
    <property type="match status" value="1"/>
</dbReference>
<dbReference type="GO" id="GO:0005634">
    <property type="term" value="C:nucleus"/>
    <property type="evidence" value="ECO:0000318"/>
    <property type="project" value="GO_Central"/>
</dbReference>
<sequence length="342" mass="37820">MYGGSPFPFSDSSSLPFFGFINNYHEAGLEEEEGSNNTSGSTKDTALSSLPSLSDLSKENSRAYVFGITNSPPEEAQSIINFRTSYDNSACPSESFLSFEQGERVPRSSSRRTTDDHEDGYSIWIDSTHLINQCQWHQSSSKSAAATDSRLSAEDLNCYGLKKNTEGRFGWLYSTPIATAENVDEEYGGSEARFLKRPYTGGEMQAVAKKHWAAGSPWTPKPKSSPPKDSQSIAAKNRREKISERLKILQDLIPNGAKVDLVTMLEKAISYVKFLQLQVKVLATDEFWPVQGGKDPEVGQVKEAIDAILSSHGLRNSSSKEESHGATTRRNQIIENKKKNKS</sequence>
<dbReference type="InterPro" id="IPR036638">
    <property type="entry name" value="HLH_DNA-bd_sf"/>
</dbReference>